<evidence type="ECO:0000313" key="3">
    <source>
        <dbReference type="EMBL" id="VAW68237.1"/>
    </source>
</evidence>
<protein>
    <recommendedName>
        <fullName evidence="4">Leucine-rich repeat domain-containing protein</fullName>
    </recommendedName>
</protein>
<dbReference type="Pfam" id="PF12799">
    <property type="entry name" value="LRR_4"/>
    <property type="match status" value="1"/>
</dbReference>
<sequence length="468" mass="53292">MKSKTICSLLFLGLLLISNLSNALTQTEQAIVDGSAQVKLVKQYFIERGKASVLEQIVYKVVKPESLVLTVDGYLSIKTSSKSIYKLVRGADRIYLDLKGNIISFSLEHAGLEGLSLLKELPKLRVLHLYDNQFESSVVELSDLRSLEEFHLSNPYPITNTIKEVKLGKGLPRLRRLMLRLMPLIKITHLSKLKKLNYLNVSDTHLKKIDELEKLKQLRWLEINASHIEQLPSMKYFPKLEVINAMDSRITDLKDIASSQTIKKISLHRTVAGQNIQKYPQSLEELEIGGGILTKIPNLRNLKNLKKLSIIANKVTKIENLEGLNNLKELDFRYSSIEKIEGLDDLVNLEVLNFEKTKITKIEGLKALVNLEILNLSETGVSKIEGLSSQTKLVRLFLKDTKIKKIENIRHMLGLKEFSVVGSPVEEYDLDETKDMDVLVGAYGTPYSMNLEKENLRLYNKLRRENKL</sequence>
<keyword evidence="2" id="KW-0677">Repeat</keyword>
<dbReference type="InterPro" id="IPR050836">
    <property type="entry name" value="SDS22/Internalin_LRR"/>
</dbReference>
<dbReference type="PANTHER" id="PTHR46652:SF3">
    <property type="entry name" value="LEUCINE-RICH REPEAT-CONTAINING PROTEIN 9"/>
    <property type="match status" value="1"/>
</dbReference>
<organism evidence="3">
    <name type="scientific">hydrothermal vent metagenome</name>
    <dbReference type="NCBI Taxonomy" id="652676"/>
    <lineage>
        <taxon>unclassified sequences</taxon>
        <taxon>metagenomes</taxon>
        <taxon>ecological metagenomes</taxon>
    </lineage>
</organism>
<dbReference type="Gene3D" id="3.80.10.10">
    <property type="entry name" value="Ribonuclease Inhibitor"/>
    <property type="match status" value="2"/>
</dbReference>
<dbReference type="InterPro" id="IPR025875">
    <property type="entry name" value="Leu-rich_rpt_4"/>
</dbReference>
<evidence type="ECO:0000256" key="1">
    <source>
        <dbReference type="ARBA" id="ARBA00022614"/>
    </source>
</evidence>
<accession>A0A3B0XY82</accession>
<dbReference type="EMBL" id="UOFI01000116">
    <property type="protein sequence ID" value="VAW68237.1"/>
    <property type="molecule type" value="Genomic_DNA"/>
</dbReference>
<evidence type="ECO:0000256" key="2">
    <source>
        <dbReference type="ARBA" id="ARBA00022737"/>
    </source>
</evidence>
<dbReference type="InterPro" id="IPR032675">
    <property type="entry name" value="LRR_dom_sf"/>
</dbReference>
<proteinExistence type="predicted"/>
<gene>
    <name evidence="3" type="ORF">MNBD_GAMMA09-1816</name>
</gene>
<dbReference type="InterPro" id="IPR001611">
    <property type="entry name" value="Leu-rich_rpt"/>
</dbReference>
<name>A0A3B0XY82_9ZZZZ</name>
<dbReference type="PANTHER" id="PTHR46652">
    <property type="entry name" value="LEUCINE-RICH REPEAT AND IQ DOMAIN-CONTAINING PROTEIN 1-RELATED"/>
    <property type="match status" value="1"/>
</dbReference>
<dbReference type="SMART" id="SM00365">
    <property type="entry name" value="LRR_SD22"/>
    <property type="match status" value="7"/>
</dbReference>
<dbReference type="AlphaFoldDB" id="A0A3B0XY82"/>
<reference evidence="3" key="1">
    <citation type="submission" date="2018-06" db="EMBL/GenBank/DDBJ databases">
        <authorList>
            <person name="Zhirakovskaya E."/>
        </authorList>
    </citation>
    <scope>NUCLEOTIDE SEQUENCE</scope>
</reference>
<dbReference type="SUPFAM" id="SSF52058">
    <property type="entry name" value="L domain-like"/>
    <property type="match status" value="2"/>
</dbReference>
<evidence type="ECO:0008006" key="4">
    <source>
        <dbReference type="Google" id="ProtNLM"/>
    </source>
</evidence>
<dbReference type="PROSITE" id="PS51450">
    <property type="entry name" value="LRR"/>
    <property type="match status" value="5"/>
</dbReference>
<keyword evidence="1" id="KW-0433">Leucine-rich repeat</keyword>